<evidence type="ECO:0000313" key="4">
    <source>
        <dbReference type="WBParaSite" id="HPBE_0002714001-mRNA-1"/>
    </source>
</evidence>
<dbReference type="GO" id="GO:0005524">
    <property type="term" value="F:ATP binding"/>
    <property type="evidence" value="ECO:0007669"/>
    <property type="project" value="UniProtKB-KW"/>
</dbReference>
<dbReference type="Proteomes" id="UP000050761">
    <property type="component" value="Unassembled WGS sequence"/>
</dbReference>
<dbReference type="GO" id="GO:0043139">
    <property type="term" value="F:5'-3' DNA helicase activity"/>
    <property type="evidence" value="ECO:0007669"/>
    <property type="project" value="UniProtKB-EC"/>
</dbReference>
<dbReference type="GO" id="GO:0016887">
    <property type="term" value="F:ATP hydrolysis activity"/>
    <property type="evidence" value="ECO:0007669"/>
    <property type="project" value="RHEA"/>
</dbReference>
<accession>A0A183GWS0</accession>
<dbReference type="GO" id="GO:0006310">
    <property type="term" value="P:DNA recombination"/>
    <property type="evidence" value="ECO:0007669"/>
    <property type="project" value="UniProtKB-KW"/>
</dbReference>
<dbReference type="PANTHER" id="PTHR10492">
    <property type="match status" value="1"/>
</dbReference>
<dbReference type="GO" id="GO:0000723">
    <property type="term" value="P:telomere maintenance"/>
    <property type="evidence" value="ECO:0007669"/>
    <property type="project" value="InterPro"/>
</dbReference>
<dbReference type="AlphaFoldDB" id="A0A183GWS0"/>
<dbReference type="EC" id="5.6.2.3" evidence="1"/>
<evidence type="ECO:0000256" key="1">
    <source>
        <dbReference type="RuleBase" id="RU363044"/>
    </source>
</evidence>
<keyword evidence="1" id="KW-0347">Helicase</keyword>
<keyword evidence="1" id="KW-0233">DNA recombination</keyword>
<name>A0A183GWS0_HELPZ</name>
<dbReference type="Pfam" id="PF05970">
    <property type="entry name" value="PIF1"/>
    <property type="match status" value="1"/>
</dbReference>
<keyword evidence="1" id="KW-0067">ATP-binding</keyword>
<keyword evidence="3" id="KW-1185">Reference proteome</keyword>
<sequence length="496" mass="55970">MPQAFEFNKGWRQRKKYARTSGRMYFVGPQEQERFALRLLLLYGKGFTSFEDVRTVEGVLHTTFVSAARAAGYLIDDTFFVQSLREAASFHLPAQLRSYFVSLIVYGNLQDPLPVTLWNAHKEDFMEDFVLNGDPTDVAESKAFYDIADRISTLGKDYREYLNIDIQQLFVDDLQVDVDQHNRIGEGNYALLNSEQKSVVDDVLLAIERQQGQCFFVDGPGGSGKTFVYTTIYRLATARRKRILNVAWTGIAANLLPNGRTVTSAFRLLVDDRSRSSGMKRQSKEANMLREVGAIIWDEAPMAPKQALEAVNSLLQDIMQKNEPFGGKIMLLGGDFRQVLPVVEKGGRRVFVEVCLKMSVLWPLFKIHKLTTNTRLNDNDYCHREWLLKIGNGEVPSDENGDIKVPDDLICEGDIAEAIFGEALNGGNSDFSELAILTPRNVDALRINDYVLDRLSGDKVVFLSEDEAIVEDPSDALNFPTEFLNKMTPTGMPHMY</sequence>
<keyword evidence="1" id="KW-0234">DNA repair</keyword>
<dbReference type="SUPFAM" id="SSF52540">
    <property type="entry name" value="P-loop containing nucleoside triphosphate hydrolases"/>
    <property type="match status" value="2"/>
</dbReference>
<evidence type="ECO:0000259" key="2">
    <source>
        <dbReference type="Pfam" id="PF05970"/>
    </source>
</evidence>
<dbReference type="PANTHER" id="PTHR10492:SF57">
    <property type="entry name" value="ATP-DEPENDENT DNA HELICASE"/>
    <property type="match status" value="1"/>
</dbReference>
<dbReference type="InterPro" id="IPR027417">
    <property type="entry name" value="P-loop_NTPase"/>
</dbReference>
<feature type="domain" description="DNA helicase Pif1-like DEAD-box helicase" evidence="2">
    <location>
        <begin position="192"/>
        <end position="399"/>
    </location>
</feature>
<proteinExistence type="inferred from homology"/>
<evidence type="ECO:0000313" key="3">
    <source>
        <dbReference type="Proteomes" id="UP000050761"/>
    </source>
</evidence>
<comment type="catalytic activity">
    <reaction evidence="1">
        <text>ATP + H2O = ADP + phosphate + H(+)</text>
        <dbReference type="Rhea" id="RHEA:13065"/>
        <dbReference type="ChEBI" id="CHEBI:15377"/>
        <dbReference type="ChEBI" id="CHEBI:15378"/>
        <dbReference type="ChEBI" id="CHEBI:30616"/>
        <dbReference type="ChEBI" id="CHEBI:43474"/>
        <dbReference type="ChEBI" id="CHEBI:456216"/>
        <dbReference type="EC" id="5.6.2.3"/>
    </reaction>
</comment>
<dbReference type="Gene3D" id="3.40.50.300">
    <property type="entry name" value="P-loop containing nucleotide triphosphate hydrolases"/>
    <property type="match status" value="1"/>
</dbReference>
<protein>
    <recommendedName>
        <fullName evidence="1">ATP-dependent DNA helicase</fullName>
        <ecNumber evidence="1">5.6.2.3</ecNumber>
    </recommendedName>
</protein>
<organism evidence="3 4">
    <name type="scientific">Heligmosomoides polygyrus</name>
    <name type="common">Parasitic roundworm</name>
    <dbReference type="NCBI Taxonomy" id="6339"/>
    <lineage>
        <taxon>Eukaryota</taxon>
        <taxon>Metazoa</taxon>
        <taxon>Ecdysozoa</taxon>
        <taxon>Nematoda</taxon>
        <taxon>Chromadorea</taxon>
        <taxon>Rhabditida</taxon>
        <taxon>Rhabditina</taxon>
        <taxon>Rhabditomorpha</taxon>
        <taxon>Strongyloidea</taxon>
        <taxon>Heligmosomidae</taxon>
        <taxon>Heligmosomoides</taxon>
    </lineage>
</organism>
<dbReference type="WBParaSite" id="HPBE_0002714001-mRNA-1">
    <property type="protein sequence ID" value="HPBE_0002714001-mRNA-1"/>
    <property type="gene ID" value="HPBE_0002714001"/>
</dbReference>
<reference evidence="4" key="1">
    <citation type="submission" date="2019-09" db="UniProtKB">
        <authorList>
            <consortium name="WormBaseParasite"/>
        </authorList>
    </citation>
    <scope>IDENTIFICATION</scope>
</reference>
<keyword evidence="1" id="KW-0378">Hydrolase</keyword>
<comment type="cofactor">
    <cofactor evidence="1">
        <name>Mg(2+)</name>
        <dbReference type="ChEBI" id="CHEBI:18420"/>
    </cofactor>
</comment>
<keyword evidence="1" id="KW-0227">DNA damage</keyword>
<dbReference type="InterPro" id="IPR010285">
    <property type="entry name" value="DNA_helicase_pif1-like_DEAD"/>
</dbReference>
<dbReference type="GO" id="GO:0006281">
    <property type="term" value="P:DNA repair"/>
    <property type="evidence" value="ECO:0007669"/>
    <property type="project" value="UniProtKB-KW"/>
</dbReference>
<keyword evidence="1" id="KW-0547">Nucleotide-binding</keyword>
<comment type="similarity">
    <text evidence="1">Belongs to the helicase family.</text>
</comment>